<name>A0A0D0D9V3_9AGAM</name>
<dbReference type="HOGENOM" id="CLU_122965_0_0_1"/>
<proteinExistence type="predicted"/>
<dbReference type="InParanoid" id="A0A0D0D9V3"/>
<accession>A0A0D0D9V3</accession>
<keyword evidence="2" id="KW-1185">Reference proteome</keyword>
<protein>
    <submittedName>
        <fullName evidence="1">Unplaced genomic scaffold scaffold_1153, whole genome shotgun sequence</fullName>
    </submittedName>
</protein>
<gene>
    <name evidence="1" type="ORF">PAXRUDRAFT_127900</name>
</gene>
<dbReference type="AlphaFoldDB" id="A0A0D0D9V3"/>
<organism evidence="1 2">
    <name type="scientific">Paxillus rubicundulus Ve08.2h10</name>
    <dbReference type="NCBI Taxonomy" id="930991"/>
    <lineage>
        <taxon>Eukaryota</taxon>
        <taxon>Fungi</taxon>
        <taxon>Dikarya</taxon>
        <taxon>Basidiomycota</taxon>
        <taxon>Agaricomycotina</taxon>
        <taxon>Agaricomycetes</taxon>
        <taxon>Agaricomycetidae</taxon>
        <taxon>Boletales</taxon>
        <taxon>Paxilineae</taxon>
        <taxon>Paxillaceae</taxon>
        <taxon>Paxillus</taxon>
    </lineage>
</organism>
<dbReference type="OrthoDB" id="2678504at2759"/>
<reference evidence="2" key="2">
    <citation type="submission" date="2015-01" db="EMBL/GenBank/DDBJ databases">
        <title>Evolutionary Origins and Diversification of the Mycorrhizal Mutualists.</title>
        <authorList>
            <consortium name="DOE Joint Genome Institute"/>
            <consortium name="Mycorrhizal Genomics Consortium"/>
            <person name="Kohler A."/>
            <person name="Kuo A."/>
            <person name="Nagy L.G."/>
            <person name="Floudas D."/>
            <person name="Copeland A."/>
            <person name="Barry K.W."/>
            <person name="Cichocki N."/>
            <person name="Veneault-Fourrey C."/>
            <person name="LaButti K."/>
            <person name="Lindquist E.A."/>
            <person name="Lipzen A."/>
            <person name="Lundell T."/>
            <person name="Morin E."/>
            <person name="Murat C."/>
            <person name="Riley R."/>
            <person name="Ohm R."/>
            <person name="Sun H."/>
            <person name="Tunlid A."/>
            <person name="Henrissat B."/>
            <person name="Grigoriev I.V."/>
            <person name="Hibbett D.S."/>
            <person name="Martin F."/>
        </authorList>
    </citation>
    <scope>NUCLEOTIDE SEQUENCE [LARGE SCALE GENOMIC DNA]</scope>
    <source>
        <strain evidence="2">Ve08.2h10</strain>
    </source>
</reference>
<evidence type="ECO:0000313" key="2">
    <source>
        <dbReference type="Proteomes" id="UP000054538"/>
    </source>
</evidence>
<sequence>MDATSANSVLNMTTKTIVDLLWGKVQEGEWGMAVKRMENAMNATHAVIQNADVIPGILIAVEQLLHPPNASWPHWMAMIEWTQESIAHHAWARSGRIVCMEYKFGTASNDKEEGSQQPEDVLAVEKEMRGEEIL</sequence>
<dbReference type="Proteomes" id="UP000054538">
    <property type="component" value="Unassembled WGS sequence"/>
</dbReference>
<dbReference type="EMBL" id="KN825975">
    <property type="protein sequence ID" value="KIK80616.1"/>
    <property type="molecule type" value="Genomic_DNA"/>
</dbReference>
<evidence type="ECO:0000313" key="1">
    <source>
        <dbReference type="EMBL" id="KIK80616.1"/>
    </source>
</evidence>
<reference evidence="1 2" key="1">
    <citation type="submission" date="2014-04" db="EMBL/GenBank/DDBJ databases">
        <authorList>
            <consortium name="DOE Joint Genome Institute"/>
            <person name="Kuo A."/>
            <person name="Kohler A."/>
            <person name="Jargeat P."/>
            <person name="Nagy L.G."/>
            <person name="Floudas D."/>
            <person name="Copeland A."/>
            <person name="Barry K.W."/>
            <person name="Cichocki N."/>
            <person name="Veneault-Fourrey C."/>
            <person name="LaButti K."/>
            <person name="Lindquist E.A."/>
            <person name="Lipzen A."/>
            <person name="Lundell T."/>
            <person name="Morin E."/>
            <person name="Murat C."/>
            <person name="Sun H."/>
            <person name="Tunlid A."/>
            <person name="Henrissat B."/>
            <person name="Grigoriev I.V."/>
            <person name="Hibbett D.S."/>
            <person name="Martin F."/>
            <person name="Nordberg H.P."/>
            <person name="Cantor M.N."/>
            <person name="Hua S.X."/>
        </authorList>
    </citation>
    <scope>NUCLEOTIDE SEQUENCE [LARGE SCALE GENOMIC DNA]</scope>
    <source>
        <strain evidence="1 2">Ve08.2h10</strain>
    </source>
</reference>
<feature type="non-terminal residue" evidence="1">
    <location>
        <position position="134"/>
    </location>
</feature>